<feature type="transmembrane region" description="Helical" evidence="6">
    <location>
        <begin position="197"/>
        <end position="216"/>
    </location>
</feature>
<dbReference type="Pfam" id="PF07690">
    <property type="entry name" value="MFS_1"/>
    <property type="match status" value="1"/>
</dbReference>
<feature type="transmembrane region" description="Helical" evidence="6">
    <location>
        <begin position="80"/>
        <end position="97"/>
    </location>
</feature>
<dbReference type="STRING" id="1328314.Achr_38080"/>
<feature type="transmembrane region" description="Helical" evidence="6">
    <location>
        <begin position="103"/>
        <end position="122"/>
    </location>
</feature>
<dbReference type="Proteomes" id="UP000068210">
    <property type="component" value="Chromosome"/>
</dbReference>
<dbReference type="Gene3D" id="1.20.1250.20">
    <property type="entry name" value="MFS general substrate transporter like domains"/>
    <property type="match status" value="2"/>
</dbReference>
<feature type="transmembrane region" description="Helical" evidence="6">
    <location>
        <begin position="143"/>
        <end position="166"/>
    </location>
</feature>
<dbReference type="GO" id="GO:0005886">
    <property type="term" value="C:plasma membrane"/>
    <property type="evidence" value="ECO:0007669"/>
    <property type="project" value="UniProtKB-SubCell"/>
</dbReference>
<feature type="transmembrane region" description="Helical" evidence="6">
    <location>
        <begin position="316"/>
        <end position="333"/>
    </location>
</feature>
<comment type="subcellular location">
    <subcellularLocation>
        <location evidence="1">Cell inner membrane</location>
        <topology evidence="1">Multi-pass membrane protein</topology>
    </subcellularLocation>
</comment>
<dbReference type="InterPro" id="IPR050375">
    <property type="entry name" value="MFS_TsgA-like"/>
</dbReference>
<dbReference type="InterPro" id="IPR036259">
    <property type="entry name" value="MFS_trans_sf"/>
</dbReference>
<gene>
    <name evidence="7" type="ORF">Achr_38080</name>
</gene>
<dbReference type="KEGG" id="acx:Achr_38080"/>
<feature type="transmembrane region" description="Helical" evidence="6">
    <location>
        <begin position="252"/>
        <end position="272"/>
    </location>
</feature>
<dbReference type="AlphaFoldDB" id="A0A0C4WTZ8"/>
<dbReference type="PANTHER" id="PTHR43702">
    <property type="entry name" value="L-FUCOSE-PROTON SYMPORTER"/>
    <property type="match status" value="1"/>
</dbReference>
<evidence type="ECO:0000256" key="5">
    <source>
        <dbReference type="ARBA" id="ARBA00023136"/>
    </source>
</evidence>
<evidence type="ECO:0000256" key="3">
    <source>
        <dbReference type="ARBA" id="ARBA00022692"/>
    </source>
</evidence>
<dbReference type="PANTHER" id="PTHR43702:SF11">
    <property type="entry name" value="L-FUCOSE-PROTON SYMPORTER"/>
    <property type="match status" value="1"/>
</dbReference>
<feature type="transmembrane region" description="Helical" evidence="6">
    <location>
        <begin position="12"/>
        <end position="33"/>
    </location>
</feature>
<organism evidence="7 8">
    <name type="scientific">Azotobacter chroococcum NCIMB 8003</name>
    <dbReference type="NCBI Taxonomy" id="1328314"/>
    <lineage>
        <taxon>Bacteria</taxon>
        <taxon>Pseudomonadati</taxon>
        <taxon>Pseudomonadota</taxon>
        <taxon>Gammaproteobacteria</taxon>
        <taxon>Pseudomonadales</taxon>
        <taxon>Pseudomonadaceae</taxon>
        <taxon>Azotobacter</taxon>
    </lineage>
</organism>
<feature type="transmembrane region" description="Helical" evidence="6">
    <location>
        <begin position="397"/>
        <end position="420"/>
    </location>
</feature>
<feature type="transmembrane region" description="Helical" evidence="6">
    <location>
        <begin position="372"/>
        <end position="391"/>
    </location>
</feature>
<name>A0A0C4WTZ8_9GAMM</name>
<accession>A0A0C4WTZ8</accession>
<dbReference type="CDD" id="cd17394">
    <property type="entry name" value="MFS_FucP_like"/>
    <property type="match status" value="1"/>
</dbReference>
<evidence type="ECO:0000256" key="1">
    <source>
        <dbReference type="ARBA" id="ARBA00004429"/>
    </source>
</evidence>
<evidence type="ECO:0000256" key="2">
    <source>
        <dbReference type="ARBA" id="ARBA00022475"/>
    </source>
</evidence>
<evidence type="ECO:0000256" key="4">
    <source>
        <dbReference type="ARBA" id="ARBA00022989"/>
    </source>
</evidence>
<dbReference type="GO" id="GO:0015535">
    <property type="term" value="F:fucose:proton symporter activity"/>
    <property type="evidence" value="ECO:0007669"/>
    <property type="project" value="InterPro"/>
</dbReference>
<proteinExistence type="predicted"/>
<dbReference type="NCBIfam" id="TIGR00885">
    <property type="entry name" value="fucP"/>
    <property type="match status" value="1"/>
</dbReference>
<dbReference type="HOGENOM" id="CLU_028452_0_1_6"/>
<protein>
    <submittedName>
        <fullName evidence="7">L-fucose: permease</fullName>
    </submittedName>
</protein>
<evidence type="ECO:0000313" key="8">
    <source>
        <dbReference type="Proteomes" id="UP000068210"/>
    </source>
</evidence>
<dbReference type="RefSeq" id="WP_039806692.1">
    <property type="nucleotide sequence ID" value="NZ_CP010415.1"/>
</dbReference>
<keyword evidence="4 6" id="KW-1133">Transmembrane helix</keyword>
<keyword evidence="2" id="KW-1003">Cell membrane</keyword>
<keyword evidence="8" id="KW-1185">Reference proteome</keyword>
<feature type="transmembrane region" description="Helical" evidence="6">
    <location>
        <begin position="339"/>
        <end position="360"/>
    </location>
</feature>
<feature type="transmembrane region" description="Helical" evidence="6">
    <location>
        <begin position="53"/>
        <end position="73"/>
    </location>
</feature>
<dbReference type="InterPro" id="IPR011701">
    <property type="entry name" value="MFS"/>
</dbReference>
<keyword evidence="5 6" id="KW-0472">Membrane</keyword>
<reference evidence="7 8" key="1">
    <citation type="journal article" date="2015" name="PLoS ONE">
        <title>Azotobacter Genomes: The Genome of Azotobacter chroococcum NCIMB 8003 (ATCC 4412).</title>
        <authorList>
            <person name="Robson R.L."/>
            <person name="Jones R."/>
            <person name="Robson R.M."/>
            <person name="Schwartz A."/>
            <person name="Richardson T.H."/>
        </authorList>
    </citation>
    <scope>NUCLEOTIDE SEQUENCE [LARGE SCALE GENOMIC DNA]</scope>
    <source>
        <strain evidence="7 8">NCIMB 8003</strain>
    </source>
</reference>
<dbReference type="InterPro" id="IPR005275">
    <property type="entry name" value="Lfuc_symporter_FucP"/>
</dbReference>
<evidence type="ECO:0000256" key="6">
    <source>
        <dbReference type="SAM" id="Phobius"/>
    </source>
</evidence>
<feature type="transmembrane region" description="Helical" evidence="6">
    <location>
        <begin position="284"/>
        <end position="304"/>
    </location>
</feature>
<keyword evidence="3 6" id="KW-0812">Transmembrane</keyword>
<evidence type="ECO:0000313" key="7">
    <source>
        <dbReference type="EMBL" id="AJE23195.1"/>
    </source>
</evidence>
<sequence length="443" mass="47106">MSTRREFVHRDKLLPFILLVCCFAAWGVVGTMTDPLVQVFSTVFSMSTLQASLVQFAYYGAYFLLAIPAALINHRYSYKTGVLVGLGLAICGALLFYPASLAMTYGLFLLALFTLAGGLAILETSANPFVISMGPEGNATRRLNLAQSFNPVGTNIGVLLAATLILPNLNSATAVDRATMSQADLLAIRSTELQAVMLPYVGFAFVLLAIWIGIALTRMPAQEKAKAKEAQPGNGGFATICGRLFHNAHYRWGVVALFFYMAAQTCTWTFTIQYAQQATGATPAAAGMYLQYSMIVFLVARFVATWAMGYIRPSMLLVLLGSAATGLSFYAALNPDLSGVWALVAISACLSLMFPTIYGIALMGLDETEAKFGSAGLVMTLLGGALTPMVQGAAIDAFGAATSFVVTGACFLPVAAYGLFHLSTSKAGLFDFRSTARKVAKPA</sequence>
<dbReference type="EMBL" id="CP010415">
    <property type="protein sequence ID" value="AJE23195.1"/>
    <property type="molecule type" value="Genomic_DNA"/>
</dbReference>
<dbReference type="SUPFAM" id="SSF103473">
    <property type="entry name" value="MFS general substrate transporter"/>
    <property type="match status" value="1"/>
</dbReference>